<comment type="caution">
    <text evidence="1">The sequence shown here is derived from an EMBL/GenBank/DDBJ whole genome shotgun (WGS) entry which is preliminary data.</text>
</comment>
<reference evidence="1" key="1">
    <citation type="submission" date="2023-06" db="EMBL/GenBank/DDBJ databases">
        <title>Genome-scale phylogeny and comparative genomics of the fungal order Sordariales.</title>
        <authorList>
            <consortium name="Lawrence Berkeley National Laboratory"/>
            <person name="Hensen N."/>
            <person name="Bonometti L."/>
            <person name="Westerberg I."/>
            <person name="Brannstrom I.O."/>
            <person name="Guillou S."/>
            <person name="Cros-Aarteil S."/>
            <person name="Calhoun S."/>
            <person name="Haridas S."/>
            <person name="Kuo A."/>
            <person name="Mondo S."/>
            <person name="Pangilinan J."/>
            <person name="Riley R."/>
            <person name="Labutti K."/>
            <person name="Andreopoulos B."/>
            <person name="Lipzen A."/>
            <person name="Chen C."/>
            <person name="Yanf M."/>
            <person name="Daum C."/>
            <person name="Ng V."/>
            <person name="Clum A."/>
            <person name="Steindorff A."/>
            <person name="Ohm R."/>
            <person name="Martin F."/>
            <person name="Silar P."/>
            <person name="Natvig D."/>
            <person name="Lalanne C."/>
            <person name="Gautier V."/>
            <person name="Ament-Velasquez S.L."/>
            <person name="Kruys A."/>
            <person name="Hutchinson M.I."/>
            <person name="Powell A.J."/>
            <person name="Barry K."/>
            <person name="Miller A.N."/>
            <person name="Grigoriev I.V."/>
            <person name="Debuchy R."/>
            <person name="Gladieux P."/>
            <person name="Thoren M.H."/>
            <person name="Johannesson H."/>
        </authorList>
    </citation>
    <scope>NUCLEOTIDE SEQUENCE</scope>
    <source>
        <strain evidence="1">CBS 540.89</strain>
    </source>
</reference>
<protein>
    <submittedName>
        <fullName evidence="1">Uncharacterized protein</fullName>
    </submittedName>
</protein>
<keyword evidence="2" id="KW-1185">Reference proteome</keyword>
<evidence type="ECO:0000313" key="2">
    <source>
        <dbReference type="Proteomes" id="UP001172159"/>
    </source>
</evidence>
<sequence>MYPYLVSWTEAPGVAFRQQGVRRSSGSQPACVPAGGARERCRIRCRYFADTINVWATDKLHSTIRKPDPQTTAPTHQRLRDKLEFAEKPGLGRGLQRDGTISQSHKKPQILSGISTTNSGGHGASYLVEQELIMKRKGYFACDIPYGWAESGNIGRGSPGDILWPTIGQLPSPAINPNKLRQYPDRSPNKGARLELVGWSQTDLFIRLLGAELFADRCIHCSHLPLWWPCWSCVPWCGLGLEHEAYHPRVWSMDAEKQKKWGQQLRCQKSDAGPSGLLIGGFVEVVMIEVTALELISHVPLTRTIQVPYLSDRPGPPPAPEKSINARMAFPRSSARVSRASTPQRSSIPFFALASSQGPSLIL</sequence>
<dbReference type="EMBL" id="JAUKTV010000006">
    <property type="protein sequence ID" value="KAK0736387.1"/>
    <property type="molecule type" value="Genomic_DNA"/>
</dbReference>
<organism evidence="1 2">
    <name type="scientific">Apiosordaria backusii</name>
    <dbReference type="NCBI Taxonomy" id="314023"/>
    <lineage>
        <taxon>Eukaryota</taxon>
        <taxon>Fungi</taxon>
        <taxon>Dikarya</taxon>
        <taxon>Ascomycota</taxon>
        <taxon>Pezizomycotina</taxon>
        <taxon>Sordariomycetes</taxon>
        <taxon>Sordariomycetidae</taxon>
        <taxon>Sordariales</taxon>
        <taxon>Lasiosphaeriaceae</taxon>
        <taxon>Apiosordaria</taxon>
    </lineage>
</organism>
<dbReference type="Proteomes" id="UP001172159">
    <property type="component" value="Unassembled WGS sequence"/>
</dbReference>
<dbReference type="AlphaFoldDB" id="A0AA40EFF3"/>
<gene>
    <name evidence="1" type="ORF">B0T21DRAFT_440698</name>
</gene>
<proteinExistence type="predicted"/>
<name>A0AA40EFF3_9PEZI</name>
<evidence type="ECO:0000313" key="1">
    <source>
        <dbReference type="EMBL" id="KAK0736387.1"/>
    </source>
</evidence>
<accession>A0AA40EFF3</accession>